<evidence type="ECO:0000256" key="2">
    <source>
        <dbReference type="ARBA" id="ARBA00022679"/>
    </source>
</evidence>
<dbReference type="PROSITE" id="PS50011">
    <property type="entry name" value="PROTEIN_KINASE_DOM"/>
    <property type="match status" value="1"/>
</dbReference>
<feature type="domain" description="EGF-like" evidence="17">
    <location>
        <begin position="286"/>
        <end position="322"/>
    </location>
</feature>
<evidence type="ECO:0000259" key="17">
    <source>
        <dbReference type="PROSITE" id="PS50026"/>
    </source>
</evidence>
<dbReference type="Gene3D" id="2.90.10.10">
    <property type="entry name" value="Bulb-type lectin domain"/>
    <property type="match status" value="1"/>
</dbReference>
<feature type="signal peptide" evidence="15">
    <location>
        <begin position="1"/>
        <end position="23"/>
    </location>
</feature>
<evidence type="ECO:0000259" key="18">
    <source>
        <dbReference type="PROSITE" id="PS50927"/>
    </source>
</evidence>
<evidence type="ECO:0000256" key="4">
    <source>
        <dbReference type="ARBA" id="ARBA00022741"/>
    </source>
</evidence>
<dbReference type="CDD" id="cd01098">
    <property type="entry name" value="PAN_AP_plant"/>
    <property type="match status" value="1"/>
</dbReference>
<dbReference type="PROSITE" id="PS50948">
    <property type="entry name" value="PAN"/>
    <property type="match status" value="1"/>
</dbReference>
<feature type="domain" description="Protein kinase" evidence="16">
    <location>
        <begin position="501"/>
        <end position="778"/>
    </location>
</feature>
<dbReference type="Pfam" id="PF00954">
    <property type="entry name" value="S_locus_glycop"/>
    <property type="match status" value="1"/>
</dbReference>
<evidence type="ECO:0000256" key="7">
    <source>
        <dbReference type="ARBA" id="ARBA00023157"/>
    </source>
</evidence>
<dbReference type="PROSITE" id="PS00108">
    <property type="entry name" value="PROTEIN_KINASE_ST"/>
    <property type="match status" value="1"/>
</dbReference>
<dbReference type="Proteomes" id="UP001174677">
    <property type="component" value="Chromosome 15"/>
</dbReference>
<evidence type="ECO:0000256" key="5">
    <source>
        <dbReference type="ARBA" id="ARBA00022777"/>
    </source>
</evidence>
<dbReference type="SUPFAM" id="SSF51110">
    <property type="entry name" value="alpha-D-mannose-specific plant lectins"/>
    <property type="match status" value="1"/>
</dbReference>
<evidence type="ECO:0000259" key="19">
    <source>
        <dbReference type="PROSITE" id="PS50948"/>
    </source>
</evidence>
<dbReference type="EC" id="2.7.11.1" evidence="11"/>
<evidence type="ECO:0000259" key="16">
    <source>
        <dbReference type="PROSITE" id="PS50011"/>
    </source>
</evidence>
<keyword evidence="21" id="KW-1185">Reference proteome</keyword>
<evidence type="ECO:0000256" key="3">
    <source>
        <dbReference type="ARBA" id="ARBA00022729"/>
    </source>
</evidence>
<dbReference type="Gene3D" id="3.50.4.10">
    <property type="entry name" value="Hepatocyte Growth Factor"/>
    <property type="match status" value="1"/>
</dbReference>
<keyword evidence="8" id="KW-0325">Glycoprotein</keyword>
<evidence type="ECO:0000256" key="1">
    <source>
        <dbReference type="ARBA" id="ARBA00022527"/>
    </source>
</evidence>
<feature type="chain" id="PRO_5047009820" description="Receptor-like serine/threonine-protein kinase" evidence="15">
    <location>
        <begin position="24"/>
        <end position="817"/>
    </location>
</feature>
<keyword evidence="4 11" id="KW-0547">Nucleotide-binding</keyword>
<comment type="similarity">
    <text evidence="11">Belongs to the protein kinase superfamily. Ser/Thr protein kinase family.</text>
</comment>
<dbReference type="SMART" id="SM00220">
    <property type="entry name" value="S_TKc"/>
    <property type="match status" value="1"/>
</dbReference>
<evidence type="ECO:0000256" key="10">
    <source>
        <dbReference type="ARBA" id="ARBA00048679"/>
    </source>
</evidence>
<keyword evidence="7" id="KW-1015">Disulfide bond</keyword>
<keyword evidence="1 11" id="KW-0723">Serine/threonine-protein kinase</keyword>
<evidence type="ECO:0000256" key="14">
    <source>
        <dbReference type="SAM" id="Phobius"/>
    </source>
</evidence>
<protein>
    <recommendedName>
        <fullName evidence="11">Receptor-like serine/threonine-protein kinase</fullName>
        <ecNumber evidence="11">2.7.11.1</ecNumber>
    </recommendedName>
</protein>
<dbReference type="InterPro" id="IPR000742">
    <property type="entry name" value="EGF"/>
</dbReference>
<dbReference type="PROSITE" id="PS50026">
    <property type="entry name" value="EGF_3"/>
    <property type="match status" value="1"/>
</dbReference>
<dbReference type="Pfam" id="PF01453">
    <property type="entry name" value="B_lectin"/>
    <property type="match status" value="1"/>
</dbReference>
<dbReference type="SUPFAM" id="SSF56112">
    <property type="entry name" value="Protein kinase-like (PK-like)"/>
    <property type="match status" value="1"/>
</dbReference>
<dbReference type="Pfam" id="PF08276">
    <property type="entry name" value="PAN_2"/>
    <property type="match status" value="1"/>
</dbReference>
<keyword evidence="2 11" id="KW-0808">Transferase</keyword>
<evidence type="ECO:0000256" key="9">
    <source>
        <dbReference type="ARBA" id="ARBA00047899"/>
    </source>
</evidence>
<dbReference type="PROSITE" id="PS50927">
    <property type="entry name" value="BULB_LECTIN"/>
    <property type="match status" value="1"/>
</dbReference>
<dbReference type="PANTHER" id="PTHR32444:SF234">
    <property type="entry name" value="RECEPTOR-LIKE SERINE_THREONINE-PROTEIN KINASE"/>
    <property type="match status" value="1"/>
</dbReference>
<dbReference type="CDD" id="cd00054">
    <property type="entry name" value="EGF_CA"/>
    <property type="match status" value="1"/>
</dbReference>
<feature type="region of interest" description="Disordered" evidence="13">
    <location>
        <begin position="777"/>
        <end position="817"/>
    </location>
</feature>
<dbReference type="CDD" id="cd14066">
    <property type="entry name" value="STKc_IRAK"/>
    <property type="match status" value="1"/>
</dbReference>
<keyword evidence="14" id="KW-1133">Transmembrane helix</keyword>
<accession>A0ABQ9L064</accession>
<evidence type="ECO:0000256" key="15">
    <source>
        <dbReference type="SAM" id="SignalP"/>
    </source>
</evidence>
<dbReference type="InterPro" id="IPR000719">
    <property type="entry name" value="Prot_kinase_dom"/>
</dbReference>
<dbReference type="SMART" id="SM00108">
    <property type="entry name" value="B_lectin"/>
    <property type="match status" value="1"/>
</dbReference>
<evidence type="ECO:0000256" key="13">
    <source>
        <dbReference type="SAM" id="MobiDB-lite"/>
    </source>
</evidence>
<keyword evidence="14" id="KW-0472">Membrane</keyword>
<dbReference type="InterPro" id="IPR001480">
    <property type="entry name" value="Bulb-type_lectin_dom"/>
</dbReference>
<dbReference type="Gene3D" id="3.30.200.20">
    <property type="entry name" value="Phosphorylase Kinase, domain 1"/>
    <property type="match status" value="1"/>
</dbReference>
<evidence type="ECO:0000256" key="6">
    <source>
        <dbReference type="ARBA" id="ARBA00022840"/>
    </source>
</evidence>
<dbReference type="CDD" id="cd00028">
    <property type="entry name" value="B_lectin"/>
    <property type="match status" value="1"/>
</dbReference>
<dbReference type="Gene3D" id="1.10.510.10">
    <property type="entry name" value="Transferase(Phosphotransferase) domain 1"/>
    <property type="match status" value="1"/>
</dbReference>
<organism evidence="20 21">
    <name type="scientific">Hevea brasiliensis</name>
    <name type="common">Para rubber tree</name>
    <name type="synonym">Siphonia brasiliensis</name>
    <dbReference type="NCBI Taxonomy" id="3981"/>
    <lineage>
        <taxon>Eukaryota</taxon>
        <taxon>Viridiplantae</taxon>
        <taxon>Streptophyta</taxon>
        <taxon>Embryophyta</taxon>
        <taxon>Tracheophyta</taxon>
        <taxon>Spermatophyta</taxon>
        <taxon>Magnoliopsida</taxon>
        <taxon>eudicotyledons</taxon>
        <taxon>Gunneridae</taxon>
        <taxon>Pentapetalae</taxon>
        <taxon>rosids</taxon>
        <taxon>fabids</taxon>
        <taxon>Malpighiales</taxon>
        <taxon>Euphorbiaceae</taxon>
        <taxon>Crotonoideae</taxon>
        <taxon>Micrandreae</taxon>
        <taxon>Hevea</taxon>
    </lineage>
</organism>
<evidence type="ECO:0000256" key="8">
    <source>
        <dbReference type="ARBA" id="ARBA00023180"/>
    </source>
</evidence>
<evidence type="ECO:0000313" key="20">
    <source>
        <dbReference type="EMBL" id="KAJ9153666.1"/>
    </source>
</evidence>
<reference evidence="20 21" key="1">
    <citation type="journal article" date="2023" name="Plant Biotechnol. J.">
        <title>Chromosome-level wild Hevea brasiliensis genome provides new tools for genomic-assisted breeding and valuable loci to elevate rubber yield.</title>
        <authorList>
            <person name="Cheng H."/>
            <person name="Song X."/>
            <person name="Hu Y."/>
            <person name="Wu T."/>
            <person name="Yang Q."/>
            <person name="An Z."/>
            <person name="Feng S."/>
            <person name="Deng Z."/>
            <person name="Wu W."/>
            <person name="Zeng X."/>
            <person name="Tu M."/>
            <person name="Wang X."/>
            <person name="Huang H."/>
        </authorList>
    </citation>
    <scope>NUCLEOTIDE SEQUENCE [LARGE SCALE GENOMIC DNA]</scope>
    <source>
        <strain evidence="20">MT/VB/25A 57/8</strain>
    </source>
</reference>
<proteinExistence type="inferred from homology"/>
<dbReference type="InterPro" id="IPR003609">
    <property type="entry name" value="Pan_app"/>
</dbReference>
<dbReference type="EMBL" id="JARPOI010000015">
    <property type="protein sequence ID" value="KAJ9153666.1"/>
    <property type="molecule type" value="Genomic_DNA"/>
</dbReference>
<dbReference type="InterPro" id="IPR011009">
    <property type="entry name" value="Kinase-like_dom_sf"/>
</dbReference>
<keyword evidence="14" id="KW-0812">Transmembrane</keyword>
<dbReference type="InterPro" id="IPR036426">
    <property type="entry name" value="Bulb-type_lectin_dom_sf"/>
</dbReference>
<evidence type="ECO:0000256" key="12">
    <source>
        <dbReference type="PROSITE-ProRule" id="PRU00076"/>
    </source>
</evidence>
<gene>
    <name evidence="20" type="ORF">P3X46_027084</name>
</gene>
<evidence type="ECO:0000256" key="11">
    <source>
        <dbReference type="PIRNR" id="PIRNR000641"/>
    </source>
</evidence>
<evidence type="ECO:0000313" key="21">
    <source>
        <dbReference type="Proteomes" id="UP001174677"/>
    </source>
</evidence>
<sequence length="817" mass="91723">METFCFMFVSANFLLLFSKYSNATENITLSDSIIDGTNSTLVSKDGKFEFGFFSPGKSSNRYLGIWYKAIPTTVVWVANRRNPISDTSGILMMNSTGNLVLVSGNKSVVWSLNLNKVAQNPIVRLLDSGNLVLRDEKDTNSGNYLWQSFDYPSDTLLPGMKLGWDLKTGLDRRLSAWNNPDDPSPADFTWGIVLNGNPEGYIWKGSVKYYRSAPWNGLGNSGSPSLKENQLYEFSFVDNENEVYYMYNLKNKSVISRIVLNQTGYSRQRYVWNEETRTWKLYSSVPRDACDAYGLCGPYGNCIPTESPVCQCLKGFTPASPENWKSAFWSDGCKRNNLLKCENGEGFVKFVGLKLPDTTHSFVNRSMNLKECRVTCLQNCSCTAYTTLDIRGRGSGCAIWFGDLIDMRLSASGQDLYIRMSASDLEAKVEAKVKIPVIIATTIAIGFGMLIIGYYIRRSRANLREKTENKENDDQEQDEQPEDLELPLFDLIAVSNATNKFSIDNKLGEGGFGPVYKGTLEDGQEIAVKRLSRSSGQGLKEFKNEVILIAKLQHRNLVKLLGCCIQGDEKMLIYEYMPNKSLDNFIFDQMKGKLLDWSKRFNIICGIARGLLYLHQDSRLRIVHRDLKASNILLDQEMNPKISDFGMAKTFGGDQTEGNTNRVVGTYGYMAPEYASDGLFSTKSDVFSFGILLLEIISGKRSRGFYHPSRGLNLIGHAWTLWKEGEPSGLIDPFLEQSCNLSEVIRCIQISLLCVQQHPEERPSMASVVLMLGSEKELPQPQKPGFFKDRGPTEANSSSDKLESNSTNEITFSLEAR</sequence>
<feature type="domain" description="Apple" evidence="19">
    <location>
        <begin position="341"/>
        <end position="421"/>
    </location>
</feature>
<dbReference type="Pfam" id="PF07714">
    <property type="entry name" value="PK_Tyr_Ser-Thr"/>
    <property type="match status" value="1"/>
</dbReference>
<keyword evidence="12" id="KW-0245">EGF-like domain</keyword>
<comment type="caution">
    <text evidence="20">The sequence shown here is derived from an EMBL/GenBank/DDBJ whole genome shotgun (WGS) entry which is preliminary data.</text>
</comment>
<dbReference type="PANTHER" id="PTHR32444">
    <property type="entry name" value="BULB-TYPE LECTIN DOMAIN-CONTAINING PROTEIN"/>
    <property type="match status" value="1"/>
</dbReference>
<feature type="domain" description="Bulb-type lectin" evidence="18">
    <location>
        <begin position="26"/>
        <end position="146"/>
    </location>
</feature>
<comment type="catalytic activity">
    <reaction evidence="10 11">
        <text>L-seryl-[protein] + ATP = O-phospho-L-seryl-[protein] + ADP + H(+)</text>
        <dbReference type="Rhea" id="RHEA:17989"/>
        <dbReference type="Rhea" id="RHEA-COMP:9863"/>
        <dbReference type="Rhea" id="RHEA-COMP:11604"/>
        <dbReference type="ChEBI" id="CHEBI:15378"/>
        <dbReference type="ChEBI" id="CHEBI:29999"/>
        <dbReference type="ChEBI" id="CHEBI:30616"/>
        <dbReference type="ChEBI" id="CHEBI:83421"/>
        <dbReference type="ChEBI" id="CHEBI:456216"/>
        <dbReference type="EC" id="2.7.11.1"/>
    </reaction>
</comment>
<comment type="caution">
    <text evidence="12">Lacks conserved residue(s) required for the propagation of feature annotation.</text>
</comment>
<name>A0ABQ9L064_HEVBR</name>
<dbReference type="InterPro" id="IPR008271">
    <property type="entry name" value="Ser/Thr_kinase_AS"/>
</dbReference>
<feature type="transmembrane region" description="Helical" evidence="14">
    <location>
        <begin position="435"/>
        <end position="456"/>
    </location>
</feature>
<feature type="compositionally biased region" description="Polar residues" evidence="13">
    <location>
        <begin position="794"/>
        <end position="811"/>
    </location>
</feature>
<keyword evidence="5 11" id="KW-0418">Kinase</keyword>
<comment type="catalytic activity">
    <reaction evidence="9 11">
        <text>L-threonyl-[protein] + ATP = O-phospho-L-threonyl-[protein] + ADP + H(+)</text>
        <dbReference type="Rhea" id="RHEA:46608"/>
        <dbReference type="Rhea" id="RHEA-COMP:11060"/>
        <dbReference type="Rhea" id="RHEA-COMP:11605"/>
        <dbReference type="ChEBI" id="CHEBI:15378"/>
        <dbReference type="ChEBI" id="CHEBI:30013"/>
        <dbReference type="ChEBI" id="CHEBI:30616"/>
        <dbReference type="ChEBI" id="CHEBI:61977"/>
        <dbReference type="ChEBI" id="CHEBI:456216"/>
        <dbReference type="EC" id="2.7.11.1"/>
    </reaction>
</comment>
<dbReference type="PIRSF" id="PIRSF000641">
    <property type="entry name" value="SRK"/>
    <property type="match status" value="1"/>
</dbReference>
<dbReference type="InterPro" id="IPR001245">
    <property type="entry name" value="Ser-Thr/Tyr_kinase_cat_dom"/>
</dbReference>
<dbReference type="InterPro" id="IPR000858">
    <property type="entry name" value="S_locus_glycoprot_dom"/>
</dbReference>
<keyword evidence="6 11" id="KW-0067">ATP-binding</keyword>
<dbReference type="InterPro" id="IPR024171">
    <property type="entry name" value="SRK-like_kinase"/>
</dbReference>
<dbReference type="SMART" id="SM00473">
    <property type="entry name" value="PAN_AP"/>
    <property type="match status" value="1"/>
</dbReference>
<keyword evidence="3 15" id="KW-0732">Signal</keyword>